<evidence type="ECO:0000256" key="7">
    <source>
        <dbReference type="ARBA" id="ARBA00037230"/>
    </source>
</evidence>
<dbReference type="AlphaFoldDB" id="A0A084UCE7"/>
<feature type="transmembrane region" description="Helical" evidence="9">
    <location>
        <begin position="106"/>
        <end position="124"/>
    </location>
</feature>
<evidence type="ECO:0000256" key="6">
    <source>
        <dbReference type="ARBA" id="ARBA00023004"/>
    </source>
</evidence>
<dbReference type="CDD" id="cd16378">
    <property type="entry name" value="CcmH_N"/>
    <property type="match status" value="1"/>
</dbReference>
<dbReference type="PANTHER" id="PTHR47870:SF1">
    <property type="entry name" value="CYTOCHROME C-TYPE BIOGENESIS PROTEIN CCMH"/>
    <property type="match status" value="1"/>
</dbReference>
<dbReference type="eggNOG" id="COG3088">
    <property type="taxonomic scope" value="Bacteria"/>
</dbReference>
<feature type="signal peptide" evidence="9">
    <location>
        <begin position="1"/>
        <end position="22"/>
    </location>
</feature>
<comment type="similarity">
    <text evidence="1 9">Belongs to the CcmH/CycL/Ccl2/NrfF family.</text>
</comment>
<evidence type="ECO:0000256" key="9">
    <source>
        <dbReference type="RuleBase" id="RU364112"/>
    </source>
</evidence>
<dbReference type="STRING" id="472175.EL18_01671"/>
<protein>
    <recommendedName>
        <fullName evidence="9">Cytochrome c-type biogenesis protein</fullName>
    </recommendedName>
</protein>
<accession>A0A084UCE7</accession>
<evidence type="ECO:0000256" key="3">
    <source>
        <dbReference type="ARBA" id="ARBA00022723"/>
    </source>
</evidence>
<keyword evidence="5" id="KW-0201">Cytochrome c-type biogenesis</keyword>
<dbReference type="PATRIC" id="fig|472175.3.peg.1678"/>
<comment type="function">
    <text evidence="7">Required for the biogenesis of c-type cytochromes. Possible subunit of a heme lyase.</text>
</comment>
<keyword evidence="6 9" id="KW-0408">Iron</keyword>
<keyword evidence="9" id="KW-0812">Transmembrane</keyword>
<evidence type="ECO:0000256" key="4">
    <source>
        <dbReference type="ARBA" id="ARBA00022729"/>
    </source>
</evidence>
<evidence type="ECO:0000256" key="8">
    <source>
        <dbReference type="ARBA" id="ARBA00060491"/>
    </source>
</evidence>
<comment type="subcellular location">
    <subcellularLocation>
        <location evidence="8">Membrane</location>
        <topology evidence="8">Single-pass membrane protein</topology>
        <orientation evidence="8">Periplasmic side</orientation>
    </subcellularLocation>
</comment>
<dbReference type="PANTHER" id="PTHR47870">
    <property type="entry name" value="CYTOCHROME C-TYPE BIOGENESIS PROTEIN CCMH"/>
    <property type="match status" value="1"/>
</dbReference>
<keyword evidence="9" id="KW-1133">Transmembrane helix</keyword>
<proteinExistence type="inferred from homology"/>
<dbReference type="Gene3D" id="1.10.8.640">
    <property type="entry name" value="Cytochrome C biogenesis protein"/>
    <property type="match status" value="1"/>
</dbReference>
<reference evidence="11 12" key="1">
    <citation type="submission" date="2014-05" db="EMBL/GenBank/DDBJ databases">
        <title>Draft Genome Sequence of Nitratireductor basaltis Strain UMTGB225, A Marine Bacterium Isolated from Green Barrel Tunicate.</title>
        <authorList>
            <person name="Gan H.Y."/>
        </authorList>
    </citation>
    <scope>NUCLEOTIDE SEQUENCE [LARGE SCALE GENOMIC DNA]</scope>
    <source>
        <strain evidence="11 12">UMTGB225</strain>
    </source>
</reference>
<evidence type="ECO:0000313" key="11">
    <source>
        <dbReference type="EMBL" id="KFB10633.1"/>
    </source>
</evidence>
<evidence type="ECO:0000256" key="5">
    <source>
        <dbReference type="ARBA" id="ARBA00022748"/>
    </source>
</evidence>
<organism evidence="11 12">
    <name type="scientific">Nitratireductor basaltis</name>
    <dbReference type="NCBI Taxonomy" id="472175"/>
    <lineage>
        <taxon>Bacteria</taxon>
        <taxon>Pseudomonadati</taxon>
        <taxon>Pseudomonadota</taxon>
        <taxon>Alphaproteobacteria</taxon>
        <taxon>Hyphomicrobiales</taxon>
        <taxon>Phyllobacteriaceae</taxon>
        <taxon>Nitratireductor</taxon>
    </lineage>
</organism>
<dbReference type="OrthoDB" id="9804975at2"/>
<dbReference type="InterPro" id="IPR051263">
    <property type="entry name" value="C-type_cytochrome_biogenesis"/>
</dbReference>
<evidence type="ECO:0000256" key="2">
    <source>
        <dbReference type="ARBA" id="ARBA00022617"/>
    </source>
</evidence>
<sequence>MPWKKLAAALLLTILTLSPANAVEPDEVLEDPVLEQRARDLSLNLRCMVCQNQSIDDSNADLARDLRVLVRERLVAGDTDEEVIDYIVDRYGEFVLLKPRFSWGNALLWGAPAILLLIGLLLAFTTVGSHRRRKAASLSEEEEQRLERILAERRDS</sequence>
<gene>
    <name evidence="11" type="ORF">EL18_01671</name>
</gene>
<name>A0A084UCE7_9HYPH</name>
<evidence type="ECO:0000259" key="10">
    <source>
        <dbReference type="Pfam" id="PF03918"/>
    </source>
</evidence>
<keyword evidence="3 9" id="KW-0479">Metal-binding</keyword>
<dbReference type="GO" id="GO:0046872">
    <property type="term" value="F:metal ion binding"/>
    <property type="evidence" value="ECO:0007669"/>
    <property type="project" value="UniProtKB-KW"/>
</dbReference>
<comment type="caution">
    <text evidence="11">The sequence shown here is derived from an EMBL/GenBank/DDBJ whole genome shotgun (WGS) entry which is preliminary data.</text>
</comment>
<dbReference type="InterPro" id="IPR005616">
    <property type="entry name" value="CcmH/CycL/Ccl2/NrfF_N"/>
</dbReference>
<dbReference type="InterPro" id="IPR038297">
    <property type="entry name" value="CcmH/CycL/NrfF/Ccl2_sf"/>
</dbReference>
<dbReference type="Pfam" id="PF03918">
    <property type="entry name" value="CcmH"/>
    <property type="match status" value="1"/>
</dbReference>
<dbReference type="Proteomes" id="UP000053675">
    <property type="component" value="Unassembled WGS sequence"/>
</dbReference>
<evidence type="ECO:0000313" key="12">
    <source>
        <dbReference type="Proteomes" id="UP000053675"/>
    </source>
</evidence>
<keyword evidence="2 9" id="KW-0349">Heme</keyword>
<keyword evidence="12" id="KW-1185">Reference proteome</keyword>
<dbReference type="GO" id="GO:0005886">
    <property type="term" value="C:plasma membrane"/>
    <property type="evidence" value="ECO:0007669"/>
    <property type="project" value="TreeGrafter"/>
</dbReference>
<dbReference type="RefSeq" id="WP_036481685.1">
    <property type="nucleotide sequence ID" value="NZ_JMQM01000001.1"/>
</dbReference>
<dbReference type="GO" id="GO:0017004">
    <property type="term" value="P:cytochrome complex assembly"/>
    <property type="evidence" value="ECO:0007669"/>
    <property type="project" value="UniProtKB-KW"/>
</dbReference>
<evidence type="ECO:0000256" key="1">
    <source>
        <dbReference type="ARBA" id="ARBA00010342"/>
    </source>
</evidence>
<keyword evidence="4 9" id="KW-0732">Signal</keyword>
<feature type="domain" description="CcmH/CycL/Ccl2/NrfF N-terminal" evidence="10">
    <location>
        <begin position="11"/>
        <end position="150"/>
    </location>
</feature>
<dbReference type="EMBL" id="JMQM01000001">
    <property type="protein sequence ID" value="KFB10633.1"/>
    <property type="molecule type" value="Genomic_DNA"/>
</dbReference>
<keyword evidence="9" id="KW-0472">Membrane</keyword>
<dbReference type="FunFam" id="1.10.8.640:FF:000001">
    <property type="entry name" value="Cytochrome c-type biogenesis protein"/>
    <property type="match status" value="1"/>
</dbReference>
<feature type="chain" id="PRO_5011020444" description="Cytochrome c-type biogenesis protein" evidence="9">
    <location>
        <begin position="23"/>
        <end position="156"/>
    </location>
</feature>